<dbReference type="Proteomes" id="UP001623232">
    <property type="component" value="Chromosome"/>
</dbReference>
<accession>A0ABZ2XRJ6</accession>
<evidence type="ECO:0000313" key="1">
    <source>
        <dbReference type="EMBL" id="WZK88557.1"/>
    </source>
</evidence>
<reference evidence="1 2" key="1">
    <citation type="submission" date="2023-04" db="EMBL/GenBank/DDBJ databases">
        <title>Complete genome sequence of Alisedimentitalea scapharcae.</title>
        <authorList>
            <person name="Rong J.-C."/>
            <person name="Yi M.-L."/>
            <person name="Zhao Q."/>
        </authorList>
    </citation>
    <scope>NUCLEOTIDE SEQUENCE [LARGE SCALE GENOMIC DNA]</scope>
    <source>
        <strain evidence="1 2">KCTC 42119</strain>
    </source>
</reference>
<evidence type="ECO:0000313" key="2">
    <source>
        <dbReference type="Proteomes" id="UP001623232"/>
    </source>
</evidence>
<dbReference type="EMBL" id="CP123584">
    <property type="protein sequence ID" value="WZK88557.1"/>
    <property type="molecule type" value="Genomic_DNA"/>
</dbReference>
<proteinExistence type="predicted"/>
<sequence>MQVIFHSGAHSTSEDRLMKCLLVNQDAFGQTGTVVPGPGRYRDLIKSSCKALEAEDAVPSEDARDILLDAILDEEDADRVILSVPNFFSSKNYLLNEGALYPQAAKRMAQLKQLFSYDQVELFMAIRNPATLLPSVLRKAPPQRIQQALEETDLLSLRWSDTISDIRALSADLPITVWCYEDSPLIWAQIIRDMGGLEHGQKINGGFDLLSTIMSKEGMKRFRGYLHQNPTLTEMQKRRVIAAFLDKFALDDALEEELDLPGWTVELVSAMTDAYDEDIYTIQRIPGVTVIAP</sequence>
<keyword evidence="2" id="KW-1185">Reference proteome</keyword>
<protein>
    <submittedName>
        <fullName evidence="1">Uncharacterized protein</fullName>
    </submittedName>
</protein>
<name>A0ABZ2XRJ6_9RHOB</name>
<organism evidence="1 2">
    <name type="scientific">Aliisedimentitalea scapharcae</name>
    <dbReference type="NCBI Taxonomy" id="1524259"/>
    <lineage>
        <taxon>Bacteria</taxon>
        <taxon>Pseudomonadati</taxon>
        <taxon>Pseudomonadota</taxon>
        <taxon>Alphaproteobacteria</taxon>
        <taxon>Rhodobacterales</taxon>
        <taxon>Roseobacteraceae</taxon>
        <taxon>Aliisedimentitalea</taxon>
    </lineage>
</organism>
<gene>
    <name evidence="1" type="ORF">QEZ52_18435</name>
</gene>